<keyword evidence="5" id="KW-0418">Kinase</keyword>
<name>A0A7H0VC30_9FLAO</name>
<dbReference type="InterPro" id="IPR003661">
    <property type="entry name" value="HisK_dim/P_dom"/>
</dbReference>
<dbReference type="PANTHER" id="PTHR43711">
    <property type="entry name" value="TWO-COMPONENT HISTIDINE KINASE"/>
    <property type="match status" value="1"/>
</dbReference>
<dbReference type="InterPro" id="IPR003594">
    <property type="entry name" value="HATPase_dom"/>
</dbReference>
<dbReference type="SUPFAM" id="SSF55874">
    <property type="entry name" value="ATPase domain of HSP90 chaperone/DNA topoisomerase II/histidine kinase"/>
    <property type="match status" value="1"/>
</dbReference>
<evidence type="ECO:0000256" key="3">
    <source>
        <dbReference type="ARBA" id="ARBA00022553"/>
    </source>
</evidence>
<dbReference type="InterPro" id="IPR050736">
    <property type="entry name" value="Sensor_HK_Regulatory"/>
</dbReference>
<dbReference type="InterPro" id="IPR004358">
    <property type="entry name" value="Sig_transdc_His_kin-like_C"/>
</dbReference>
<evidence type="ECO:0000256" key="4">
    <source>
        <dbReference type="ARBA" id="ARBA00022679"/>
    </source>
</evidence>
<dbReference type="PANTHER" id="PTHR43711:SF1">
    <property type="entry name" value="HISTIDINE KINASE 1"/>
    <property type="match status" value="1"/>
</dbReference>
<dbReference type="InterPro" id="IPR036890">
    <property type="entry name" value="HATPase_C_sf"/>
</dbReference>
<dbReference type="CDD" id="cd00075">
    <property type="entry name" value="HATPase"/>
    <property type="match status" value="1"/>
</dbReference>
<keyword evidence="4" id="KW-0808">Transferase</keyword>
<dbReference type="SMART" id="SM00388">
    <property type="entry name" value="HisKA"/>
    <property type="match status" value="1"/>
</dbReference>
<gene>
    <name evidence="8" type="ORF">H4K34_12950</name>
</gene>
<dbReference type="InterPro" id="IPR035965">
    <property type="entry name" value="PAS-like_dom_sf"/>
</dbReference>
<dbReference type="InterPro" id="IPR000014">
    <property type="entry name" value="PAS"/>
</dbReference>
<reference evidence="8 9" key="1">
    <citation type="submission" date="2020-08" db="EMBL/GenBank/DDBJ databases">
        <title>Croceimicrobium hydrocarbonivorans gen. nov., sp. nov., a novel marine bacterium isolated from a bacterial consortium that degrades polyethylene terephthalate.</title>
        <authorList>
            <person name="Liu R."/>
        </authorList>
    </citation>
    <scope>NUCLEOTIDE SEQUENCE [LARGE SCALE GENOMIC DNA]</scope>
    <source>
        <strain evidence="8 9">A20-9</strain>
    </source>
</reference>
<dbReference type="GO" id="GO:0000155">
    <property type="term" value="F:phosphorelay sensor kinase activity"/>
    <property type="evidence" value="ECO:0007669"/>
    <property type="project" value="InterPro"/>
</dbReference>
<dbReference type="InterPro" id="IPR003018">
    <property type="entry name" value="GAF"/>
</dbReference>
<dbReference type="SMART" id="SM00387">
    <property type="entry name" value="HATPase_c"/>
    <property type="match status" value="1"/>
</dbReference>
<dbReference type="SMART" id="SM00065">
    <property type="entry name" value="GAF"/>
    <property type="match status" value="1"/>
</dbReference>
<evidence type="ECO:0000256" key="1">
    <source>
        <dbReference type="ARBA" id="ARBA00000085"/>
    </source>
</evidence>
<sequence>MKATLPLDSSLLELLGDLNREYCAILDAEFNFLYLNRSYRNLMESMGYNPKRGLSLLDLFNNDTEGHSRIWLDAFKKLNAAHLQYQFSTLDHWPKQETRIDAEVQMVMESGEVKYYAIGFDELSDTFLEHRFNQLKIEFLAKAIKVQDVDELMWVVVDELLSKLYLPDAMILLRKGNVLVPVAAHGNQRIAEREVAVGVKVPFSAGITGYVATSAVSYMTADSRTDPRYIQQHFEAGSEVAVPIMVRGKVFGVIDCESDKLNYFRPIHQDLLERTAEVLSVRIEEMTSREELSQLEQRHLAIINSTPNSFLLFNDKFELMSCNSAAYRAWRRFTGVNIKEGRSFRSLIPKDFSEHFKQMAAKALNGNHSEEYLSWKHRNRDFQLKINFAPAKDREGQIFGLTMLVEDVSALYNANRALRTQNSDLEKSNKELDQFVYSISHDLRAPLSSIMGLVNLIENSQHLPETKLYGKMLLDATESMDSYIRNTLEYSRNKRFVIEEEEIDLEDLIKEMEQKFRFIPGYRELKFSKEFEVSTIKSDSYRIEIILNNLISNAIKYRDVSKPESWVKLKVSSRENHWEISVSDNGLGIPKAKQAYLFDMFFKVKSEHPGSGLGLYILKEVMDNLNGEIIVDSKEKKGSTFTLLLPKKN</sequence>
<dbReference type="NCBIfam" id="TIGR00229">
    <property type="entry name" value="sensory_box"/>
    <property type="match status" value="1"/>
</dbReference>
<dbReference type="Pfam" id="PF13185">
    <property type="entry name" value="GAF_2"/>
    <property type="match status" value="1"/>
</dbReference>
<evidence type="ECO:0000259" key="7">
    <source>
        <dbReference type="PROSITE" id="PS50109"/>
    </source>
</evidence>
<dbReference type="InterPro" id="IPR005467">
    <property type="entry name" value="His_kinase_dom"/>
</dbReference>
<dbReference type="SUPFAM" id="SSF55785">
    <property type="entry name" value="PYP-like sensor domain (PAS domain)"/>
    <property type="match status" value="1"/>
</dbReference>
<dbReference type="Gene3D" id="1.10.287.130">
    <property type="match status" value="1"/>
</dbReference>
<evidence type="ECO:0000313" key="8">
    <source>
        <dbReference type="EMBL" id="QNR23278.1"/>
    </source>
</evidence>
<dbReference type="Pfam" id="PF00512">
    <property type="entry name" value="HisKA"/>
    <property type="match status" value="1"/>
</dbReference>
<dbReference type="InterPro" id="IPR036097">
    <property type="entry name" value="HisK_dim/P_sf"/>
</dbReference>
<dbReference type="PRINTS" id="PR00344">
    <property type="entry name" value="BCTRLSENSOR"/>
</dbReference>
<dbReference type="EMBL" id="CP060139">
    <property type="protein sequence ID" value="QNR23278.1"/>
    <property type="molecule type" value="Genomic_DNA"/>
</dbReference>
<dbReference type="SUPFAM" id="SSF47384">
    <property type="entry name" value="Homodimeric domain of signal transducing histidine kinase"/>
    <property type="match status" value="1"/>
</dbReference>
<dbReference type="Gene3D" id="3.30.450.40">
    <property type="match status" value="1"/>
</dbReference>
<keyword evidence="6" id="KW-0902">Two-component regulatory system</keyword>
<proteinExistence type="predicted"/>
<protein>
    <recommendedName>
        <fullName evidence="2">histidine kinase</fullName>
        <ecNumber evidence="2">2.7.13.3</ecNumber>
    </recommendedName>
</protein>
<keyword evidence="9" id="KW-1185">Reference proteome</keyword>
<dbReference type="Pfam" id="PF02518">
    <property type="entry name" value="HATPase_c"/>
    <property type="match status" value="1"/>
</dbReference>
<dbReference type="InterPro" id="IPR029016">
    <property type="entry name" value="GAF-like_dom_sf"/>
</dbReference>
<dbReference type="Gene3D" id="3.30.450.20">
    <property type="entry name" value="PAS domain"/>
    <property type="match status" value="1"/>
</dbReference>
<evidence type="ECO:0000256" key="6">
    <source>
        <dbReference type="ARBA" id="ARBA00023012"/>
    </source>
</evidence>
<dbReference type="Gene3D" id="3.30.565.10">
    <property type="entry name" value="Histidine kinase-like ATPase, C-terminal domain"/>
    <property type="match status" value="1"/>
</dbReference>
<dbReference type="CDD" id="cd00082">
    <property type="entry name" value="HisKA"/>
    <property type="match status" value="1"/>
</dbReference>
<comment type="catalytic activity">
    <reaction evidence="1">
        <text>ATP + protein L-histidine = ADP + protein N-phospho-L-histidine.</text>
        <dbReference type="EC" id="2.7.13.3"/>
    </reaction>
</comment>
<dbReference type="Proteomes" id="UP000516305">
    <property type="component" value="Chromosome"/>
</dbReference>
<organism evidence="8 9">
    <name type="scientific">Croceimicrobium hydrocarbonivorans</name>
    <dbReference type="NCBI Taxonomy" id="2761580"/>
    <lineage>
        <taxon>Bacteria</taxon>
        <taxon>Pseudomonadati</taxon>
        <taxon>Bacteroidota</taxon>
        <taxon>Flavobacteriia</taxon>
        <taxon>Flavobacteriales</taxon>
        <taxon>Owenweeksiaceae</taxon>
        <taxon>Croceimicrobium</taxon>
    </lineage>
</organism>
<dbReference type="SUPFAM" id="SSF55781">
    <property type="entry name" value="GAF domain-like"/>
    <property type="match status" value="1"/>
</dbReference>
<dbReference type="EC" id="2.7.13.3" evidence="2"/>
<dbReference type="PROSITE" id="PS50109">
    <property type="entry name" value="HIS_KIN"/>
    <property type="match status" value="1"/>
</dbReference>
<evidence type="ECO:0000313" key="9">
    <source>
        <dbReference type="Proteomes" id="UP000516305"/>
    </source>
</evidence>
<keyword evidence="3" id="KW-0597">Phosphoprotein</keyword>
<dbReference type="RefSeq" id="WP_210757807.1">
    <property type="nucleotide sequence ID" value="NZ_CP060139.1"/>
</dbReference>
<feature type="domain" description="Histidine kinase" evidence="7">
    <location>
        <begin position="438"/>
        <end position="649"/>
    </location>
</feature>
<evidence type="ECO:0000256" key="2">
    <source>
        <dbReference type="ARBA" id="ARBA00012438"/>
    </source>
</evidence>
<evidence type="ECO:0000256" key="5">
    <source>
        <dbReference type="ARBA" id="ARBA00022777"/>
    </source>
</evidence>
<dbReference type="KEGG" id="chyd:H4K34_12950"/>
<dbReference type="AlphaFoldDB" id="A0A7H0VC30"/>
<accession>A0A7H0VC30</accession>